<comment type="similarity">
    <text evidence="1">Belongs to the ATP-dependent AMP-binding enzyme family.</text>
</comment>
<dbReference type="GO" id="GO:0005783">
    <property type="term" value="C:endoplasmic reticulum"/>
    <property type="evidence" value="ECO:0007669"/>
    <property type="project" value="TreeGrafter"/>
</dbReference>
<dbReference type="EC" id="6.2.1.3" evidence="7"/>
<keyword evidence="3" id="KW-0547">Nucleotide-binding</keyword>
<dbReference type="PANTHER" id="PTHR43272">
    <property type="entry name" value="LONG-CHAIN-FATTY-ACID--COA LIGASE"/>
    <property type="match status" value="1"/>
</dbReference>
<keyword evidence="4" id="KW-0276">Fatty acid metabolism</keyword>
<evidence type="ECO:0000259" key="8">
    <source>
        <dbReference type="Pfam" id="PF00501"/>
    </source>
</evidence>
<dbReference type="GO" id="GO:0005886">
    <property type="term" value="C:plasma membrane"/>
    <property type="evidence" value="ECO:0007669"/>
    <property type="project" value="TreeGrafter"/>
</dbReference>
<evidence type="ECO:0000256" key="6">
    <source>
        <dbReference type="ARBA" id="ARBA00024484"/>
    </source>
</evidence>
<dbReference type="PROSITE" id="PS00455">
    <property type="entry name" value="AMP_BINDING"/>
    <property type="match status" value="1"/>
</dbReference>
<name>A0A8D8TQ97_9HEMI</name>
<feature type="domain" description="AMP-dependent synthetase/ligase" evidence="8">
    <location>
        <begin position="122"/>
        <end position="545"/>
    </location>
</feature>
<dbReference type="EMBL" id="HBUF01296494">
    <property type="protein sequence ID" value="CAG6690217.1"/>
    <property type="molecule type" value="Transcribed_RNA"/>
</dbReference>
<accession>A0A8D8TQ97</accession>
<proteinExistence type="inferred from homology"/>
<evidence type="ECO:0000256" key="7">
    <source>
        <dbReference type="ARBA" id="ARBA00026121"/>
    </source>
</evidence>
<dbReference type="SUPFAM" id="SSF56801">
    <property type="entry name" value="Acetyl-CoA synthetase-like"/>
    <property type="match status" value="1"/>
</dbReference>
<dbReference type="EMBL" id="HBUF01148207">
    <property type="protein sequence ID" value="CAG6647672.1"/>
    <property type="molecule type" value="Transcribed_RNA"/>
</dbReference>
<dbReference type="FunFam" id="3.40.50.12780:FF:000026">
    <property type="entry name" value="Uncharacterized protein, isoform B"/>
    <property type="match status" value="1"/>
</dbReference>
<dbReference type="EMBL" id="HBUF01148208">
    <property type="protein sequence ID" value="CAG6647673.1"/>
    <property type="molecule type" value="Transcribed_RNA"/>
</dbReference>
<dbReference type="InterPro" id="IPR000873">
    <property type="entry name" value="AMP-dep_synth/lig_dom"/>
</dbReference>
<evidence type="ECO:0000256" key="2">
    <source>
        <dbReference type="ARBA" id="ARBA00022598"/>
    </source>
</evidence>
<sequence length="724" mass="81301">MALSTLSMWSSSNQDNPSMWLGGAMEALKAIAFVCDIITYPVYLFLQRPWEKKSLSAKKKAEVISKDNKSVTIRSISGPQENHVRLLRDGVDTMEKVLKYVVRRFPEQRCLGTRQILAEEDERQPNGRIFKKYVMGVYEWRSFQQVSDEAEWFGKGLRSLGQEPRQNVVIFAETRAEWMIAAQACFKQNIPVVTIYATLGEEAIAHGINETEVTIVITTHDLLPKFRNILKMTPRVNTLIFMEDQLTCTDCSGYKQGVEIVPFKSIVSRGKESGNRYDGHPPTPRDTAIIMYTSGSTGTPKGVVLTHENMISTLKAFSDAVHIEPNDVFLGYLPLAHVFELLSESVCLLCGVAIGYSTPLTMIDTSSKIKRGTKGDASVLHPTALTAVPLILDRIYKGVHEKVSRASPFKRALFAFAFEYKRKWAKRGFRCPLVDKVVFGQTKKLLGGRVRLILSGGAPLSPDTHELIKVCLCEKVIQGYGLTETTSCATVMHFNDMTTGRAGAPTTVCDIRLVDWDEGNYRVSDKPFPMGEILIGGSNISPGYYKNPVKTKEEFFDEDGKRWFRTGDIGELQGDGVIRIIDRKKDLVKLQAGEYVSLGKVEAELKTCPVIENICVYGDSRKDYTVALVVPNQTRLTEIADRLNLSSLTFEQLCANLDIEKQVLIELQEHGKKSKLERFEIPNAVKLCTEVWSPDMGLVTAAFKLKRKDIQDKYQHEINRMYAS</sequence>
<dbReference type="GO" id="GO:0005811">
    <property type="term" value="C:lipid droplet"/>
    <property type="evidence" value="ECO:0007669"/>
    <property type="project" value="TreeGrafter"/>
</dbReference>
<evidence type="ECO:0000256" key="3">
    <source>
        <dbReference type="ARBA" id="ARBA00022741"/>
    </source>
</evidence>
<dbReference type="AlphaFoldDB" id="A0A8D8TQ97"/>
<evidence type="ECO:0000256" key="4">
    <source>
        <dbReference type="ARBA" id="ARBA00022832"/>
    </source>
</evidence>
<dbReference type="InterPro" id="IPR042099">
    <property type="entry name" value="ANL_N_sf"/>
</dbReference>
<reference evidence="9" key="1">
    <citation type="submission" date="2021-05" db="EMBL/GenBank/DDBJ databases">
        <authorList>
            <person name="Alioto T."/>
            <person name="Alioto T."/>
            <person name="Gomez Garrido J."/>
        </authorList>
    </citation>
    <scope>NUCLEOTIDE SEQUENCE</scope>
</reference>
<keyword evidence="2 9" id="KW-0436">Ligase</keyword>
<evidence type="ECO:0000256" key="5">
    <source>
        <dbReference type="ARBA" id="ARBA00022840"/>
    </source>
</evidence>
<dbReference type="GO" id="GO:0030182">
    <property type="term" value="P:neuron differentiation"/>
    <property type="evidence" value="ECO:0007669"/>
    <property type="project" value="TreeGrafter"/>
</dbReference>
<keyword evidence="4" id="KW-0443">Lipid metabolism</keyword>
<keyword evidence="5" id="KW-0067">ATP-binding</keyword>
<dbReference type="InterPro" id="IPR045851">
    <property type="entry name" value="AMP-bd_C_sf"/>
</dbReference>
<evidence type="ECO:0000313" key="9">
    <source>
        <dbReference type="EMBL" id="CAG6690217.1"/>
    </source>
</evidence>
<dbReference type="Gene3D" id="3.40.50.12780">
    <property type="entry name" value="N-terminal domain of ligase-like"/>
    <property type="match status" value="1"/>
</dbReference>
<dbReference type="EMBL" id="HBUF01296495">
    <property type="protein sequence ID" value="CAG6690218.1"/>
    <property type="molecule type" value="Transcribed_RNA"/>
</dbReference>
<dbReference type="InterPro" id="IPR020845">
    <property type="entry name" value="AMP-binding_CS"/>
</dbReference>
<protein>
    <recommendedName>
        <fullName evidence="7">long-chain-fatty-acid--CoA ligase</fullName>
        <ecNumber evidence="7">6.2.1.3</ecNumber>
    </recommendedName>
</protein>
<dbReference type="GO" id="GO:0035336">
    <property type="term" value="P:long-chain fatty-acyl-CoA metabolic process"/>
    <property type="evidence" value="ECO:0007669"/>
    <property type="project" value="TreeGrafter"/>
</dbReference>
<dbReference type="GO" id="GO:0005524">
    <property type="term" value="F:ATP binding"/>
    <property type="evidence" value="ECO:0007669"/>
    <property type="project" value="UniProtKB-KW"/>
</dbReference>
<comment type="catalytic activity">
    <reaction evidence="6">
        <text>a long-chain fatty acid + ATP + CoA = a long-chain fatty acyl-CoA + AMP + diphosphate</text>
        <dbReference type="Rhea" id="RHEA:15421"/>
        <dbReference type="ChEBI" id="CHEBI:30616"/>
        <dbReference type="ChEBI" id="CHEBI:33019"/>
        <dbReference type="ChEBI" id="CHEBI:57287"/>
        <dbReference type="ChEBI" id="CHEBI:57560"/>
        <dbReference type="ChEBI" id="CHEBI:83139"/>
        <dbReference type="ChEBI" id="CHEBI:456215"/>
        <dbReference type="EC" id="6.2.1.3"/>
    </reaction>
    <physiologicalReaction direction="left-to-right" evidence="6">
        <dbReference type="Rhea" id="RHEA:15422"/>
    </physiologicalReaction>
</comment>
<dbReference type="Pfam" id="PF00501">
    <property type="entry name" value="AMP-binding"/>
    <property type="match status" value="1"/>
</dbReference>
<dbReference type="GO" id="GO:0090433">
    <property type="term" value="F:palmitoyl-CoA ligase activity"/>
    <property type="evidence" value="ECO:0007669"/>
    <property type="project" value="TreeGrafter"/>
</dbReference>
<dbReference type="Gene3D" id="3.30.300.30">
    <property type="match status" value="1"/>
</dbReference>
<dbReference type="PANTHER" id="PTHR43272:SF83">
    <property type="entry name" value="ACYL-COA SYNTHETASE LONG-CHAIN, ISOFORM J"/>
    <property type="match status" value="1"/>
</dbReference>
<evidence type="ECO:0000256" key="1">
    <source>
        <dbReference type="ARBA" id="ARBA00006432"/>
    </source>
</evidence>
<organism evidence="9">
    <name type="scientific">Cacopsylla melanoneura</name>
    <dbReference type="NCBI Taxonomy" id="428564"/>
    <lineage>
        <taxon>Eukaryota</taxon>
        <taxon>Metazoa</taxon>
        <taxon>Ecdysozoa</taxon>
        <taxon>Arthropoda</taxon>
        <taxon>Hexapoda</taxon>
        <taxon>Insecta</taxon>
        <taxon>Pterygota</taxon>
        <taxon>Neoptera</taxon>
        <taxon>Paraneoptera</taxon>
        <taxon>Hemiptera</taxon>
        <taxon>Sternorrhyncha</taxon>
        <taxon>Psylloidea</taxon>
        <taxon>Psyllidae</taxon>
        <taxon>Psyllinae</taxon>
        <taxon>Cacopsylla</taxon>
    </lineage>
</organism>